<protein>
    <submittedName>
        <fullName evidence="1">Uncharacterized protein</fullName>
    </submittedName>
</protein>
<evidence type="ECO:0000313" key="1">
    <source>
        <dbReference type="EMBL" id="KFB78277.1"/>
    </source>
</evidence>
<sequence>MGSVFFMQSPSFLDCQRTMQETLGKKYRTNAVRGVSNSLSAILIWAEFGPNARRYA</sequence>
<organism evidence="1 2">
    <name type="scientific">Candidatus Accumulibacter cognatus</name>
    <dbReference type="NCBI Taxonomy" id="2954383"/>
    <lineage>
        <taxon>Bacteria</taxon>
        <taxon>Pseudomonadati</taxon>
        <taxon>Pseudomonadota</taxon>
        <taxon>Betaproteobacteria</taxon>
        <taxon>Candidatus Accumulibacter</taxon>
    </lineage>
</organism>
<comment type="caution">
    <text evidence="1">The sequence shown here is derived from an EMBL/GenBank/DDBJ whole genome shotgun (WGS) entry which is preliminary data.</text>
</comment>
<name>A0A080MAE2_9PROT</name>
<keyword evidence="2" id="KW-1185">Reference proteome</keyword>
<gene>
    <name evidence="1" type="ORF">AW06_000383</name>
</gene>
<dbReference type="AlphaFoldDB" id="A0A080MAE2"/>
<accession>A0A080MAE2</accession>
<dbReference type="EMBL" id="JDST02000007">
    <property type="protein sequence ID" value="KFB78277.1"/>
    <property type="molecule type" value="Genomic_DNA"/>
</dbReference>
<reference evidence="1" key="1">
    <citation type="submission" date="2014-02" db="EMBL/GenBank/DDBJ databases">
        <title>Expanding our view of genomic diversity in Candidatus Accumulibacter clades.</title>
        <authorList>
            <person name="Skennerton C.T."/>
            <person name="Barr J.J."/>
            <person name="Slater F.R."/>
            <person name="Bond P.L."/>
            <person name="Tyson G.W."/>
        </authorList>
    </citation>
    <scope>NUCLEOTIDE SEQUENCE [LARGE SCALE GENOMIC DNA]</scope>
</reference>
<evidence type="ECO:0000313" key="2">
    <source>
        <dbReference type="Proteomes" id="UP000021315"/>
    </source>
</evidence>
<dbReference type="Proteomes" id="UP000021315">
    <property type="component" value="Unassembled WGS sequence"/>
</dbReference>
<proteinExistence type="predicted"/>
<dbReference type="STRING" id="1453999.AW06_000383"/>